<reference evidence="5" key="1">
    <citation type="journal article" date="2005" name="Environ. Microbiol.">
        <title>Lateral gene transfer and phylogenetic assignment of environmental fosmid clones.</title>
        <authorList>
            <person name="Nesbo C.L."/>
            <person name="Boucher Y."/>
            <person name="Dlutek M."/>
            <person name="Doolittle F.W."/>
        </authorList>
    </citation>
    <scope>NUCLEOTIDE SEQUENCE</scope>
</reference>
<dbReference type="InterPro" id="IPR036388">
    <property type="entry name" value="WH-like_DNA-bd_sf"/>
</dbReference>
<protein>
    <submittedName>
        <fullName evidence="5">Transcriptional regulator</fullName>
    </submittedName>
</protein>
<accession>Q2Z006</accession>
<dbReference type="AlphaFoldDB" id="Q2Z006"/>
<sequence length="149" mass="17528">MNKLRQGGFLMARIHQVSGRVFAGRLRAAGIEINPAQGRILFALWRQDGIPIQTLKERTSLEKSTLTSMLDRLEEAGLVRRRPSLRDRRQILIERTEKDRLLERAYKAVSREMTDLYYRGFGDGEIERFESYLRRIFENLDRAEKEEKS</sequence>
<dbReference type="PANTHER" id="PTHR42756:SF1">
    <property type="entry name" value="TRANSCRIPTIONAL REPRESSOR OF EMRAB OPERON"/>
    <property type="match status" value="1"/>
</dbReference>
<dbReference type="Pfam" id="PF01047">
    <property type="entry name" value="MarR"/>
    <property type="match status" value="1"/>
</dbReference>
<dbReference type="PANTHER" id="PTHR42756">
    <property type="entry name" value="TRANSCRIPTIONAL REGULATOR, MARR"/>
    <property type="match status" value="1"/>
</dbReference>
<dbReference type="PROSITE" id="PS50995">
    <property type="entry name" value="HTH_MARR_2"/>
    <property type="match status" value="1"/>
</dbReference>
<feature type="domain" description="HTH marR-type" evidence="4">
    <location>
        <begin position="1"/>
        <end position="138"/>
    </location>
</feature>
<keyword evidence="3" id="KW-0804">Transcription</keyword>
<dbReference type="EMBL" id="AJ937765">
    <property type="protein sequence ID" value="CAI78559.1"/>
    <property type="molecule type" value="Genomic_DNA"/>
</dbReference>
<dbReference type="GO" id="GO:0003677">
    <property type="term" value="F:DNA binding"/>
    <property type="evidence" value="ECO:0007669"/>
    <property type="project" value="UniProtKB-KW"/>
</dbReference>
<organism evidence="5">
    <name type="scientific">uncultured Aminicenantes bacterium</name>
    <dbReference type="NCBI Taxonomy" id="174294"/>
    <lineage>
        <taxon>Bacteria</taxon>
        <taxon>Candidatus Aminicenantota</taxon>
        <taxon>environmental samples</taxon>
    </lineage>
</organism>
<evidence type="ECO:0000256" key="3">
    <source>
        <dbReference type="ARBA" id="ARBA00023163"/>
    </source>
</evidence>
<name>Q2Z006_9BACT</name>
<dbReference type="PRINTS" id="PR00598">
    <property type="entry name" value="HTHMARR"/>
</dbReference>
<dbReference type="InterPro" id="IPR036390">
    <property type="entry name" value="WH_DNA-bd_sf"/>
</dbReference>
<evidence type="ECO:0000313" key="5">
    <source>
        <dbReference type="EMBL" id="CAI78559.1"/>
    </source>
</evidence>
<evidence type="ECO:0000259" key="4">
    <source>
        <dbReference type="PROSITE" id="PS50995"/>
    </source>
</evidence>
<dbReference type="SMART" id="SM00347">
    <property type="entry name" value="HTH_MARR"/>
    <property type="match status" value="1"/>
</dbReference>
<dbReference type="SUPFAM" id="SSF46785">
    <property type="entry name" value="Winged helix' DNA-binding domain"/>
    <property type="match status" value="1"/>
</dbReference>
<keyword evidence="2" id="KW-0238">DNA-binding</keyword>
<dbReference type="GO" id="GO:0003700">
    <property type="term" value="F:DNA-binding transcription factor activity"/>
    <property type="evidence" value="ECO:0007669"/>
    <property type="project" value="InterPro"/>
</dbReference>
<gene>
    <name evidence="5" type="primary">marR</name>
</gene>
<dbReference type="Gene3D" id="1.10.10.10">
    <property type="entry name" value="Winged helix-like DNA-binding domain superfamily/Winged helix DNA-binding domain"/>
    <property type="match status" value="1"/>
</dbReference>
<dbReference type="InterPro" id="IPR000835">
    <property type="entry name" value="HTH_MarR-typ"/>
</dbReference>
<evidence type="ECO:0000256" key="2">
    <source>
        <dbReference type="ARBA" id="ARBA00023125"/>
    </source>
</evidence>
<evidence type="ECO:0000256" key="1">
    <source>
        <dbReference type="ARBA" id="ARBA00023015"/>
    </source>
</evidence>
<proteinExistence type="predicted"/>
<keyword evidence="1" id="KW-0805">Transcription regulation</keyword>